<dbReference type="EMBL" id="CAFBLQ010000192">
    <property type="protein sequence ID" value="CAB4881897.1"/>
    <property type="molecule type" value="Genomic_DNA"/>
</dbReference>
<gene>
    <name evidence="1" type="ORF">UFOPK3423_01428</name>
</gene>
<sequence length="76" mass="7960">MVHLYLEHGGTASAAYAQEDVTALEELLAAQAAPLLDGAFPVAAEPHVGICGACPGRRGLCSWPEELTLRPAFEQA</sequence>
<organism evidence="1">
    <name type="scientific">freshwater metagenome</name>
    <dbReference type="NCBI Taxonomy" id="449393"/>
    <lineage>
        <taxon>unclassified sequences</taxon>
        <taxon>metagenomes</taxon>
        <taxon>ecological metagenomes</taxon>
    </lineage>
</organism>
<protein>
    <submittedName>
        <fullName evidence="1">Unannotated protein</fullName>
    </submittedName>
</protein>
<reference evidence="1" key="1">
    <citation type="submission" date="2020-05" db="EMBL/GenBank/DDBJ databases">
        <authorList>
            <person name="Chiriac C."/>
            <person name="Salcher M."/>
            <person name="Ghai R."/>
            <person name="Kavagutti S V."/>
        </authorList>
    </citation>
    <scope>NUCLEOTIDE SEQUENCE</scope>
</reference>
<evidence type="ECO:0000313" key="1">
    <source>
        <dbReference type="EMBL" id="CAB4881897.1"/>
    </source>
</evidence>
<proteinExistence type="predicted"/>
<dbReference type="AlphaFoldDB" id="A0A6J7EF17"/>
<accession>A0A6J7EF17</accession>
<name>A0A6J7EF17_9ZZZZ</name>